<accession>A0AAE0XZ67</accession>
<proteinExistence type="predicted"/>
<protein>
    <submittedName>
        <fullName evidence="1">Uncharacterized protein</fullName>
    </submittedName>
</protein>
<name>A0AAE0XZ67_9GAST</name>
<evidence type="ECO:0000313" key="1">
    <source>
        <dbReference type="EMBL" id="KAK3724649.1"/>
    </source>
</evidence>
<comment type="caution">
    <text evidence="1">The sequence shown here is derived from an EMBL/GenBank/DDBJ whole genome shotgun (WGS) entry which is preliminary data.</text>
</comment>
<evidence type="ECO:0000313" key="2">
    <source>
        <dbReference type="Proteomes" id="UP001283361"/>
    </source>
</evidence>
<keyword evidence="2" id="KW-1185">Reference proteome</keyword>
<reference evidence="1" key="1">
    <citation type="journal article" date="2023" name="G3 (Bethesda)">
        <title>A reference genome for the long-term kleptoplast-retaining sea slug Elysia crispata morphotype clarki.</title>
        <authorList>
            <person name="Eastman K.E."/>
            <person name="Pendleton A.L."/>
            <person name="Shaikh M.A."/>
            <person name="Suttiyut T."/>
            <person name="Ogas R."/>
            <person name="Tomko P."/>
            <person name="Gavelis G."/>
            <person name="Widhalm J.R."/>
            <person name="Wisecaver J.H."/>
        </authorList>
    </citation>
    <scope>NUCLEOTIDE SEQUENCE</scope>
    <source>
        <strain evidence="1">ECLA1</strain>
    </source>
</reference>
<dbReference type="EMBL" id="JAWDGP010007341">
    <property type="protein sequence ID" value="KAK3724649.1"/>
    <property type="molecule type" value="Genomic_DNA"/>
</dbReference>
<dbReference type="AlphaFoldDB" id="A0AAE0XZ67"/>
<sequence>MHRLGQGLGSSLTGSCAPWNELLVLTNGHLSGQRRVLISGCTYAELSLVLAATLSKLFVIECPVSLSSEKVHSSNFPTVQTVSPPEWTVPGGLRGVLQTGSLRLRLILIEPTGVCSSNSASESMKSSSVCCLGLYSRPKSPSHPHTAVLLRCLDICPWWSKSVDRREQLRGNNWLTI</sequence>
<organism evidence="1 2">
    <name type="scientific">Elysia crispata</name>
    <name type="common">lettuce slug</name>
    <dbReference type="NCBI Taxonomy" id="231223"/>
    <lineage>
        <taxon>Eukaryota</taxon>
        <taxon>Metazoa</taxon>
        <taxon>Spiralia</taxon>
        <taxon>Lophotrochozoa</taxon>
        <taxon>Mollusca</taxon>
        <taxon>Gastropoda</taxon>
        <taxon>Heterobranchia</taxon>
        <taxon>Euthyneura</taxon>
        <taxon>Panpulmonata</taxon>
        <taxon>Sacoglossa</taxon>
        <taxon>Placobranchoidea</taxon>
        <taxon>Plakobranchidae</taxon>
        <taxon>Elysia</taxon>
    </lineage>
</organism>
<gene>
    <name evidence="1" type="ORF">RRG08_041132</name>
</gene>
<dbReference type="PROSITE" id="PS51257">
    <property type="entry name" value="PROKAR_LIPOPROTEIN"/>
    <property type="match status" value="1"/>
</dbReference>
<dbReference type="Proteomes" id="UP001283361">
    <property type="component" value="Unassembled WGS sequence"/>
</dbReference>